<evidence type="ECO:0000256" key="1">
    <source>
        <dbReference type="SAM" id="Coils"/>
    </source>
</evidence>
<sequence>MSTSVKVTVIRLVVLLSLYTRAAGFIVPEEVPTVLSVIYSNIPPIKKGTDSRLGVGFRLGEHADFQVLVELGPQTETDPIGNVDAKKRRQATLNAAMRGELGPWAQTVAQYQTQRRIQKELEEMLRLREKLMKLRNEEANRKDEKNNESDVKTVSSDWLGKWSEEMVQSPEVQVPSESLPIQRILPRIAQNRNAVQRVNETPKDVSSFGNKMKQLATLYNPQPSVQSV</sequence>
<dbReference type="RefSeq" id="XP_024944802.1">
    <property type="nucleotide sequence ID" value="XM_025089034.1"/>
</dbReference>
<dbReference type="AlphaFoldDB" id="A0AAJ7RPN4"/>
<feature type="coiled-coil region" evidence="1">
    <location>
        <begin position="114"/>
        <end position="148"/>
    </location>
</feature>
<accession>A0AAJ7RPN4</accession>
<dbReference type="RefSeq" id="XP_024944807.1">
    <property type="nucleotide sequence ID" value="XM_025089039.1"/>
</dbReference>
<protein>
    <submittedName>
        <fullName evidence="4 5">Uncharacterized protein LOC107271613</fullName>
    </submittedName>
</protein>
<organism evidence="3 6">
    <name type="scientific">Cephus cinctus</name>
    <name type="common">Wheat stem sawfly</name>
    <dbReference type="NCBI Taxonomy" id="211228"/>
    <lineage>
        <taxon>Eukaryota</taxon>
        <taxon>Metazoa</taxon>
        <taxon>Ecdysozoa</taxon>
        <taxon>Arthropoda</taxon>
        <taxon>Hexapoda</taxon>
        <taxon>Insecta</taxon>
        <taxon>Pterygota</taxon>
        <taxon>Neoptera</taxon>
        <taxon>Endopterygota</taxon>
        <taxon>Hymenoptera</taxon>
        <taxon>Cephoidea</taxon>
        <taxon>Cephidae</taxon>
        <taxon>Cephus</taxon>
    </lineage>
</organism>
<keyword evidence="1" id="KW-0175">Coiled coil</keyword>
<evidence type="ECO:0000313" key="4">
    <source>
        <dbReference type="RefSeq" id="XP_015603307.1"/>
    </source>
</evidence>
<evidence type="ECO:0000313" key="7">
    <source>
        <dbReference type="RefSeq" id="XP_024944802.1"/>
    </source>
</evidence>
<dbReference type="Proteomes" id="UP000694920">
    <property type="component" value="Unplaced"/>
</dbReference>
<evidence type="ECO:0000313" key="5">
    <source>
        <dbReference type="RefSeq" id="XP_024944797.1"/>
    </source>
</evidence>
<reference evidence="4 5" key="1">
    <citation type="submission" date="2025-04" db="UniProtKB">
        <authorList>
            <consortium name="RefSeq"/>
        </authorList>
    </citation>
    <scope>IDENTIFICATION</scope>
</reference>
<name>A0AAJ7RPN4_CEPCN</name>
<dbReference type="GeneID" id="107271613"/>
<dbReference type="RefSeq" id="XP_015603307.1">
    <property type="nucleotide sequence ID" value="XM_015747821.2"/>
</dbReference>
<dbReference type="KEGG" id="ccin:107271613"/>
<evidence type="ECO:0000313" key="3">
    <source>
        <dbReference type="Proteomes" id="UP000694920"/>
    </source>
</evidence>
<feature type="signal peptide" evidence="2">
    <location>
        <begin position="1"/>
        <end position="24"/>
    </location>
</feature>
<gene>
    <name evidence="4 5 6 7 8" type="primary">LOC107271613</name>
</gene>
<evidence type="ECO:0000313" key="6">
    <source>
        <dbReference type="RefSeq" id="XP_024944800.1"/>
    </source>
</evidence>
<proteinExistence type="predicted"/>
<evidence type="ECO:0000313" key="8">
    <source>
        <dbReference type="RefSeq" id="XP_024944807.1"/>
    </source>
</evidence>
<dbReference type="CTD" id="33696"/>
<keyword evidence="3" id="KW-1185">Reference proteome</keyword>
<feature type="chain" id="PRO_5044709151" evidence="2">
    <location>
        <begin position="25"/>
        <end position="228"/>
    </location>
</feature>
<evidence type="ECO:0000256" key="2">
    <source>
        <dbReference type="SAM" id="SignalP"/>
    </source>
</evidence>
<dbReference type="RefSeq" id="XP_024944797.1">
    <property type="nucleotide sequence ID" value="XM_025089029.1"/>
</dbReference>
<dbReference type="RefSeq" id="XP_024944800.1">
    <property type="nucleotide sequence ID" value="XM_025089032.1"/>
</dbReference>
<keyword evidence="2" id="KW-0732">Signal</keyword>